<sequence>MKTIFLLLMIMSAPNKSTVKYNAVLYYNDVECEIARAGYMDAYENKSKDFKDSMITEAFCIPFDAFPLIKTKGIGA</sequence>
<evidence type="ECO:0000313" key="1">
    <source>
        <dbReference type="EMBL" id="SVB36146.1"/>
    </source>
</evidence>
<dbReference type="AlphaFoldDB" id="A0A382DCA9"/>
<dbReference type="EMBL" id="UINC01038727">
    <property type="protein sequence ID" value="SVB36146.1"/>
    <property type="molecule type" value="Genomic_DNA"/>
</dbReference>
<name>A0A382DCA9_9ZZZZ</name>
<reference evidence="1" key="1">
    <citation type="submission" date="2018-05" db="EMBL/GenBank/DDBJ databases">
        <authorList>
            <person name="Lanie J.A."/>
            <person name="Ng W.-L."/>
            <person name="Kazmierczak K.M."/>
            <person name="Andrzejewski T.M."/>
            <person name="Davidsen T.M."/>
            <person name="Wayne K.J."/>
            <person name="Tettelin H."/>
            <person name="Glass J.I."/>
            <person name="Rusch D."/>
            <person name="Podicherti R."/>
            <person name="Tsui H.-C.T."/>
            <person name="Winkler M.E."/>
        </authorList>
    </citation>
    <scope>NUCLEOTIDE SEQUENCE</scope>
</reference>
<proteinExistence type="predicted"/>
<organism evidence="1">
    <name type="scientific">marine metagenome</name>
    <dbReference type="NCBI Taxonomy" id="408172"/>
    <lineage>
        <taxon>unclassified sequences</taxon>
        <taxon>metagenomes</taxon>
        <taxon>ecological metagenomes</taxon>
    </lineage>
</organism>
<accession>A0A382DCA9</accession>
<protein>
    <submittedName>
        <fullName evidence="1">Uncharacterized protein</fullName>
    </submittedName>
</protein>
<gene>
    <name evidence="1" type="ORF">METZ01_LOCUS189000</name>
</gene>